<reference evidence="1 2" key="1">
    <citation type="submission" date="2017-07" db="EMBL/GenBank/DDBJ databases">
        <title>Flavobacterium cyanobacteriorum sp. nov., isolated from cyanobacterial aggregates in a eutrophic lake.</title>
        <authorList>
            <person name="Cai H."/>
        </authorList>
    </citation>
    <scope>NUCLEOTIDE SEQUENCE [LARGE SCALE GENOMIC DNA]</scope>
    <source>
        <strain evidence="1 2">TH167</strain>
    </source>
</reference>
<organism evidence="1 2">
    <name type="scientific">Flavobacterium aurantiibacter</name>
    <dbReference type="NCBI Taxonomy" id="2023067"/>
    <lineage>
        <taxon>Bacteria</taxon>
        <taxon>Pseudomonadati</taxon>
        <taxon>Bacteroidota</taxon>
        <taxon>Flavobacteriia</taxon>
        <taxon>Flavobacteriales</taxon>
        <taxon>Flavobacteriaceae</taxon>
        <taxon>Flavobacterium</taxon>
    </lineage>
</organism>
<comment type="caution">
    <text evidence="1">The sequence shown here is derived from an EMBL/GenBank/DDBJ whole genome shotgun (WGS) entry which is preliminary data.</text>
</comment>
<gene>
    <name evidence="1" type="ORF">CHX27_05090</name>
</gene>
<dbReference type="RefSeq" id="WP_094485680.1">
    <property type="nucleotide sequence ID" value="NZ_NOXX01000172.1"/>
</dbReference>
<accession>A0A255ZX23</accession>
<dbReference type="AlphaFoldDB" id="A0A255ZX23"/>
<sequence length="132" mass="14915">MSKYAHIQNIADLDQQIYQVASSREQQKLVLVQQSRTLQRSLTDEDFAITQLDRFVRSRFFKVSISRLAVSFFSGVVAKRLIFGKSTGVVGGLLGTILQALVTRKVMEKTDNLAPSMQQRVADLLRKLKINT</sequence>
<proteinExistence type="predicted"/>
<dbReference type="EMBL" id="NOXX01000172">
    <property type="protein sequence ID" value="OYQ46043.1"/>
    <property type="molecule type" value="Genomic_DNA"/>
</dbReference>
<keyword evidence="2" id="KW-1185">Reference proteome</keyword>
<evidence type="ECO:0000313" key="2">
    <source>
        <dbReference type="Proteomes" id="UP000216035"/>
    </source>
</evidence>
<protein>
    <submittedName>
        <fullName evidence="1">Uncharacterized protein</fullName>
    </submittedName>
</protein>
<evidence type="ECO:0000313" key="1">
    <source>
        <dbReference type="EMBL" id="OYQ46043.1"/>
    </source>
</evidence>
<dbReference type="Proteomes" id="UP000216035">
    <property type="component" value="Unassembled WGS sequence"/>
</dbReference>
<name>A0A255ZX23_9FLAO</name>